<dbReference type="InterPro" id="IPR016166">
    <property type="entry name" value="FAD-bd_PCMH"/>
</dbReference>
<evidence type="ECO:0000313" key="9">
    <source>
        <dbReference type="Proteomes" id="UP000829364"/>
    </source>
</evidence>
<evidence type="ECO:0000256" key="3">
    <source>
        <dbReference type="ARBA" id="ARBA00022630"/>
    </source>
</evidence>
<proteinExistence type="inferred from homology"/>
<feature type="domain" description="FAD-binding PCMH-type" evidence="7">
    <location>
        <begin position="129"/>
        <end position="314"/>
    </location>
</feature>
<protein>
    <submittedName>
        <fullName evidence="8">FAD-linked oxidoreductase hmp9</fullName>
    </submittedName>
</protein>
<comment type="cofactor">
    <cofactor evidence="1">
        <name>FAD</name>
        <dbReference type="ChEBI" id="CHEBI:57692"/>
    </cofactor>
</comment>
<dbReference type="GeneID" id="72071493"/>
<feature type="signal peptide" evidence="6">
    <location>
        <begin position="1"/>
        <end position="20"/>
    </location>
</feature>
<dbReference type="SUPFAM" id="SSF56176">
    <property type="entry name" value="FAD-binding/transporter-associated domain-like"/>
    <property type="match status" value="1"/>
</dbReference>
<evidence type="ECO:0000256" key="2">
    <source>
        <dbReference type="ARBA" id="ARBA00005466"/>
    </source>
</evidence>
<dbReference type="PANTHER" id="PTHR42973:SF39">
    <property type="entry name" value="FAD-BINDING PCMH-TYPE DOMAIN-CONTAINING PROTEIN"/>
    <property type="match status" value="1"/>
</dbReference>
<dbReference type="RefSeq" id="XP_047847228.1">
    <property type="nucleotide sequence ID" value="XM_047991218.1"/>
</dbReference>
<reference evidence="8" key="1">
    <citation type="submission" date="2021-11" db="EMBL/GenBank/DDBJ databases">
        <title>Purpureocillium_takamizusanense_genome.</title>
        <authorList>
            <person name="Nguyen N.-H."/>
        </authorList>
    </citation>
    <scope>NUCLEOTIDE SEQUENCE</scope>
    <source>
        <strain evidence="8">PT3</strain>
    </source>
</reference>
<dbReference type="Pfam" id="PF08031">
    <property type="entry name" value="BBE"/>
    <property type="match status" value="1"/>
</dbReference>
<dbReference type="AlphaFoldDB" id="A0A9Q8VGE7"/>
<comment type="similarity">
    <text evidence="2">Belongs to the oxygen-dependent FAD-linked oxidoreductase family.</text>
</comment>
<evidence type="ECO:0000259" key="7">
    <source>
        <dbReference type="PROSITE" id="PS51387"/>
    </source>
</evidence>
<evidence type="ECO:0000313" key="8">
    <source>
        <dbReference type="EMBL" id="UNI23747.1"/>
    </source>
</evidence>
<keyword evidence="3" id="KW-0285">Flavoprotein</keyword>
<organism evidence="8 9">
    <name type="scientific">Purpureocillium takamizusanense</name>
    <dbReference type="NCBI Taxonomy" id="2060973"/>
    <lineage>
        <taxon>Eukaryota</taxon>
        <taxon>Fungi</taxon>
        <taxon>Dikarya</taxon>
        <taxon>Ascomycota</taxon>
        <taxon>Pezizomycotina</taxon>
        <taxon>Sordariomycetes</taxon>
        <taxon>Hypocreomycetidae</taxon>
        <taxon>Hypocreales</taxon>
        <taxon>Ophiocordycipitaceae</taxon>
        <taxon>Purpureocillium</taxon>
    </lineage>
</organism>
<dbReference type="KEGG" id="ptkz:JDV02_009548"/>
<dbReference type="InterPro" id="IPR016169">
    <property type="entry name" value="FAD-bd_PCMH_sub2"/>
</dbReference>
<dbReference type="PROSITE" id="PS51387">
    <property type="entry name" value="FAD_PCMH"/>
    <property type="match status" value="1"/>
</dbReference>
<feature type="chain" id="PRO_5040272258" evidence="6">
    <location>
        <begin position="21"/>
        <end position="608"/>
    </location>
</feature>
<evidence type="ECO:0000256" key="6">
    <source>
        <dbReference type="SAM" id="SignalP"/>
    </source>
</evidence>
<dbReference type="Gene3D" id="3.30.465.10">
    <property type="match status" value="1"/>
</dbReference>
<dbReference type="OrthoDB" id="9983560at2759"/>
<keyword evidence="6" id="KW-0732">Signal</keyword>
<dbReference type="Proteomes" id="UP000829364">
    <property type="component" value="Chromosome 10"/>
</dbReference>
<evidence type="ECO:0000256" key="5">
    <source>
        <dbReference type="ARBA" id="ARBA00023002"/>
    </source>
</evidence>
<dbReference type="EMBL" id="CP086363">
    <property type="protein sequence ID" value="UNI23747.1"/>
    <property type="molecule type" value="Genomic_DNA"/>
</dbReference>
<evidence type="ECO:0000256" key="4">
    <source>
        <dbReference type="ARBA" id="ARBA00022827"/>
    </source>
</evidence>
<name>A0A9Q8VGE7_9HYPO</name>
<gene>
    <name evidence="8" type="primary">HPM9</name>
    <name evidence="8" type="ORF">JDV02_009548</name>
</gene>
<accession>A0A9Q8VGE7</accession>
<dbReference type="InterPro" id="IPR012951">
    <property type="entry name" value="BBE"/>
</dbReference>
<dbReference type="Pfam" id="PF01565">
    <property type="entry name" value="FAD_binding_4"/>
    <property type="match status" value="1"/>
</dbReference>
<sequence>MRVRLLGSLLAATLAGTALGQGAKDTTTTSSAAATSQCRCVPGDACWPSSSDWSAFNRTLGGRLIKTEPIAESCYDPTKDLTQCARVTKLWTDQDFQTTNPVGRPYPYNVTCAPVDYSQGQTPVGGCSLGQLPSYAVNVTDRTHIAQALRFARARNLRVAVSSTGHDLLGRADGYGSLGIWLRHFRNEVRFQETFQAVGGCTASGWTGSAVHIDGAWQWRDVHGVAKANSIIVVGGGSPSPGAIGGWPSGGGHGPATRNYGLGADQILEAEVMLADGSIVTANHCSHTDLLRAIRGGGPGYGVVLGTKIKAHPDVEVITAHRLAMAPLEHTPENKDLLDAVSVLLQAYPGLNDEGYAGYAFWFRNFPTVFIGNATSGYTHGFWTIGRDKDAADKAFAPVREALDKFRDRLFIQETFATYTDYWSFYEAESGLYDPVGDTSILTSRMMDAAAVSNYTKVRETVEVVSGTADEVVSNVVLLVSGGQVFKDAADKTSGLHPAWRTSPFVLVSGRGIPRADPNLAAIRESVSHDVTFVKGGAAKKLAPSTGGYMNEGDRNDPDYIESFYGGANYESHLAAKNKYDPQGTFYCPTCVGAEAFVDHPDGALCRA</sequence>
<keyword evidence="4" id="KW-0274">FAD</keyword>
<keyword evidence="9" id="KW-1185">Reference proteome</keyword>
<dbReference type="PANTHER" id="PTHR42973">
    <property type="entry name" value="BINDING OXIDOREDUCTASE, PUTATIVE (AFU_ORTHOLOGUE AFUA_1G17690)-RELATED"/>
    <property type="match status" value="1"/>
</dbReference>
<evidence type="ECO:0000256" key="1">
    <source>
        <dbReference type="ARBA" id="ARBA00001974"/>
    </source>
</evidence>
<dbReference type="InterPro" id="IPR050416">
    <property type="entry name" value="FAD-linked_Oxidoreductase"/>
</dbReference>
<dbReference type="GO" id="GO:0071949">
    <property type="term" value="F:FAD binding"/>
    <property type="evidence" value="ECO:0007669"/>
    <property type="project" value="InterPro"/>
</dbReference>
<dbReference type="GO" id="GO:0016491">
    <property type="term" value="F:oxidoreductase activity"/>
    <property type="evidence" value="ECO:0007669"/>
    <property type="project" value="UniProtKB-KW"/>
</dbReference>
<keyword evidence="5" id="KW-0560">Oxidoreductase</keyword>
<dbReference type="InterPro" id="IPR006094">
    <property type="entry name" value="Oxid_FAD_bind_N"/>
</dbReference>
<dbReference type="InterPro" id="IPR036318">
    <property type="entry name" value="FAD-bd_PCMH-like_sf"/>
</dbReference>